<protein>
    <submittedName>
        <fullName evidence="2">Uncharacterized protein</fullName>
    </submittedName>
</protein>
<evidence type="ECO:0000313" key="2">
    <source>
        <dbReference type="EMBL" id="GBE85188.1"/>
    </source>
</evidence>
<proteinExistence type="predicted"/>
<evidence type="ECO:0000256" key="1">
    <source>
        <dbReference type="SAM" id="Coils"/>
    </source>
</evidence>
<dbReference type="EMBL" id="BFAD01000007">
    <property type="protein sequence ID" value="GBE85188.1"/>
    <property type="molecule type" value="Genomic_DNA"/>
</dbReference>
<dbReference type="InParanoid" id="A0A401GSI2"/>
<gene>
    <name evidence="2" type="ORF">SCP_0703740</name>
</gene>
<dbReference type="Proteomes" id="UP000287166">
    <property type="component" value="Unassembled WGS sequence"/>
</dbReference>
<organism evidence="2 3">
    <name type="scientific">Sparassis crispa</name>
    <dbReference type="NCBI Taxonomy" id="139825"/>
    <lineage>
        <taxon>Eukaryota</taxon>
        <taxon>Fungi</taxon>
        <taxon>Dikarya</taxon>
        <taxon>Basidiomycota</taxon>
        <taxon>Agaricomycotina</taxon>
        <taxon>Agaricomycetes</taxon>
        <taxon>Polyporales</taxon>
        <taxon>Sparassidaceae</taxon>
        <taxon>Sparassis</taxon>
    </lineage>
</organism>
<feature type="coiled-coil region" evidence="1">
    <location>
        <begin position="24"/>
        <end position="58"/>
    </location>
</feature>
<comment type="caution">
    <text evidence="2">The sequence shown here is derived from an EMBL/GenBank/DDBJ whole genome shotgun (WGS) entry which is preliminary data.</text>
</comment>
<evidence type="ECO:0000313" key="3">
    <source>
        <dbReference type="Proteomes" id="UP000287166"/>
    </source>
</evidence>
<dbReference type="RefSeq" id="XP_027616101.1">
    <property type="nucleotide sequence ID" value="XM_027760300.1"/>
</dbReference>
<reference evidence="2 3" key="1">
    <citation type="journal article" date="2018" name="Sci. Rep.">
        <title>Genome sequence of the cauliflower mushroom Sparassis crispa (Hanabiratake) and its association with beneficial usage.</title>
        <authorList>
            <person name="Kiyama R."/>
            <person name="Furutani Y."/>
            <person name="Kawaguchi K."/>
            <person name="Nakanishi T."/>
        </authorList>
    </citation>
    <scope>NUCLEOTIDE SEQUENCE [LARGE SCALE GENOMIC DNA]</scope>
</reference>
<name>A0A401GSI2_9APHY</name>
<accession>A0A401GSI2</accession>
<keyword evidence="3" id="KW-1185">Reference proteome</keyword>
<keyword evidence="1" id="KW-0175">Coiled coil</keyword>
<dbReference type="AlphaFoldDB" id="A0A401GSI2"/>
<dbReference type="GeneID" id="38782105"/>
<sequence length="144" mass="16263">MSSSTQVEQLRIIERALIVTGTVIKEIDTKAEGVERQLKETEQKCEEFIRQAQQLAKAVRSSSRTDTSDVLTEINAFITQAYEQAFGIASDYRIQLKDIQEAHADVVQRHREGERLFEAVKAKITSKTPQSEEIEDGCIEVLPP</sequence>